<dbReference type="RefSeq" id="WP_059351459.1">
    <property type="nucleotide sequence ID" value="NZ_LDYG01000035.1"/>
</dbReference>
<dbReference type="SUPFAM" id="SSF53383">
    <property type="entry name" value="PLP-dependent transferases"/>
    <property type="match status" value="1"/>
</dbReference>
<evidence type="ECO:0000256" key="6">
    <source>
        <dbReference type="ARBA" id="ARBA00023014"/>
    </source>
</evidence>
<dbReference type="InterPro" id="IPR000192">
    <property type="entry name" value="Aminotrans_V_dom"/>
</dbReference>
<keyword evidence="6" id="KW-0411">Iron-sulfur</keyword>
<dbReference type="GO" id="GO:0031071">
    <property type="term" value="F:cysteine desulfurase activity"/>
    <property type="evidence" value="ECO:0007669"/>
    <property type="project" value="UniProtKB-ARBA"/>
</dbReference>
<evidence type="ECO:0000256" key="3">
    <source>
        <dbReference type="ARBA" id="ARBA00022723"/>
    </source>
</evidence>
<dbReference type="FunFam" id="3.40.640.10:FF:000084">
    <property type="entry name" value="IscS-like cysteine desulfurase"/>
    <property type="match status" value="1"/>
</dbReference>
<dbReference type="Proteomes" id="UP000074108">
    <property type="component" value="Unassembled WGS sequence"/>
</dbReference>
<sequence>MIYFDNSATTRPFKEVLETFQKVNQSFFANPSSLHGLGSKVDKLIGQARVQIANILQVGEEEIYFTSGGTESNNLAIKGTALQFSNRGKHIITTSIEHPSVKQACKQLEAYGFTVTYLPVTREGHVRVEDVQNAITDKTILVSIMHVNNEIGSIQPIQQIGELLKTYDKIVFHVDAVQSIGKVNLNLMNWGIDLCTLSSHKFHGLKGTGILYKRKKLMLSPIISGGEQENYLRSGTENTGGIVSTAKALRMHMEMVQTNLHSLYAISNYLKKELSKHEEIIIHSPSENGAPHILNFSLRGIKGEVLVHAFEEYDIYISTTSACSSKQKAPSETLLQMGKTSSLAESAVRISLSYENTMEEAERFSKVLTNVIAQFRTVIRRQG</sequence>
<dbReference type="AlphaFoldDB" id="A0A147K6E6"/>
<dbReference type="GO" id="GO:0046872">
    <property type="term" value="F:metal ion binding"/>
    <property type="evidence" value="ECO:0007669"/>
    <property type="project" value="UniProtKB-KW"/>
</dbReference>
<keyword evidence="3" id="KW-0479">Metal-binding</keyword>
<dbReference type="EMBL" id="LDYG01000035">
    <property type="protein sequence ID" value="KUP05498.1"/>
    <property type="molecule type" value="Genomic_DNA"/>
</dbReference>
<feature type="domain" description="Aminotransferase class V" evidence="7">
    <location>
        <begin position="2"/>
        <end position="364"/>
    </location>
</feature>
<comment type="caution">
    <text evidence="8">The sequence shown here is derived from an EMBL/GenBank/DDBJ whole genome shotgun (WGS) entry which is preliminary data.</text>
</comment>
<dbReference type="OrthoDB" id="9808002at2"/>
<keyword evidence="4" id="KW-0663">Pyridoxal phosphate</keyword>
<protein>
    <submittedName>
        <fullName evidence="8">Cysteine desulfurase</fullName>
    </submittedName>
</protein>
<evidence type="ECO:0000313" key="9">
    <source>
        <dbReference type="Proteomes" id="UP000074108"/>
    </source>
</evidence>
<dbReference type="PATRIC" id="fig|1150625.3.peg.2483"/>
<reference evidence="8 9" key="1">
    <citation type="journal article" date="2016" name="Front. Microbiol.">
        <title>Microevolution Analysis of Bacillus coahuilensis Unveils Differences in Phosphorus Acquisition Strategies and Their Regulation.</title>
        <authorList>
            <person name="Gomez-Lunar Z."/>
            <person name="Hernandez-Gonzalez I."/>
            <person name="Rodriguez-Torres M.D."/>
            <person name="Souza V."/>
            <person name="Olmedo-Alvarez G."/>
        </authorList>
    </citation>
    <scope>NUCLEOTIDE SEQUENCE [LARGE SCALE GENOMIC DNA]</scope>
    <source>
        <strain evidence="9">p1.1.43</strain>
    </source>
</reference>
<keyword evidence="5" id="KW-0408">Iron</keyword>
<evidence type="ECO:0000256" key="5">
    <source>
        <dbReference type="ARBA" id="ARBA00023004"/>
    </source>
</evidence>
<name>A0A147K6E6_9BACI</name>
<dbReference type="InterPro" id="IPR015424">
    <property type="entry name" value="PyrdxlP-dep_Trfase"/>
</dbReference>
<dbReference type="GO" id="GO:0051536">
    <property type="term" value="F:iron-sulfur cluster binding"/>
    <property type="evidence" value="ECO:0007669"/>
    <property type="project" value="UniProtKB-KW"/>
</dbReference>
<dbReference type="STRING" id="1150625.Q75_11670"/>
<dbReference type="InterPro" id="IPR015422">
    <property type="entry name" value="PyrdxlP-dep_Trfase_small"/>
</dbReference>
<accession>A0A147K6E6</accession>
<dbReference type="InterPro" id="IPR015421">
    <property type="entry name" value="PyrdxlP-dep_Trfase_major"/>
</dbReference>
<dbReference type="Pfam" id="PF00266">
    <property type="entry name" value="Aminotran_5"/>
    <property type="match status" value="1"/>
</dbReference>
<evidence type="ECO:0000259" key="7">
    <source>
        <dbReference type="Pfam" id="PF00266"/>
    </source>
</evidence>
<dbReference type="InterPro" id="IPR016454">
    <property type="entry name" value="Cysteine_dSase"/>
</dbReference>
<keyword evidence="9" id="KW-1185">Reference proteome</keyword>
<evidence type="ECO:0000256" key="4">
    <source>
        <dbReference type="ARBA" id="ARBA00022898"/>
    </source>
</evidence>
<dbReference type="PANTHER" id="PTHR11601:SF50">
    <property type="entry name" value="CYSTEINE DESULFURASE ISCS 2-RELATED"/>
    <property type="match status" value="1"/>
</dbReference>
<organism evidence="8 9">
    <name type="scientific">Bacillus coahuilensis p1.1.43</name>
    <dbReference type="NCBI Taxonomy" id="1150625"/>
    <lineage>
        <taxon>Bacteria</taxon>
        <taxon>Bacillati</taxon>
        <taxon>Bacillota</taxon>
        <taxon>Bacilli</taxon>
        <taxon>Bacillales</taxon>
        <taxon>Bacillaceae</taxon>
        <taxon>Bacillus</taxon>
    </lineage>
</organism>
<proteinExistence type="inferred from homology"/>
<dbReference type="NCBIfam" id="NF002806">
    <property type="entry name" value="PRK02948.1"/>
    <property type="match status" value="1"/>
</dbReference>
<dbReference type="Gene3D" id="3.40.640.10">
    <property type="entry name" value="Type I PLP-dependent aspartate aminotransferase-like (Major domain)"/>
    <property type="match status" value="1"/>
</dbReference>
<evidence type="ECO:0000256" key="1">
    <source>
        <dbReference type="ARBA" id="ARBA00001933"/>
    </source>
</evidence>
<evidence type="ECO:0000313" key="8">
    <source>
        <dbReference type="EMBL" id="KUP05498.1"/>
    </source>
</evidence>
<gene>
    <name evidence="8" type="ORF">Q75_11670</name>
</gene>
<dbReference type="PANTHER" id="PTHR11601">
    <property type="entry name" value="CYSTEINE DESULFURYLASE FAMILY MEMBER"/>
    <property type="match status" value="1"/>
</dbReference>
<comment type="cofactor">
    <cofactor evidence="1">
        <name>pyridoxal 5'-phosphate</name>
        <dbReference type="ChEBI" id="CHEBI:597326"/>
    </cofactor>
</comment>
<comment type="similarity">
    <text evidence="2">Belongs to the class-V pyridoxal-phosphate-dependent aminotransferase family. NifS/IscS subfamily.</text>
</comment>
<evidence type="ECO:0000256" key="2">
    <source>
        <dbReference type="ARBA" id="ARBA00006490"/>
    </source>
</evidence>
<dbReference type="Gene3D" id="3.90.1150.10">
    <property type="entry name" value="Aspartate Aminotransferase, domain 1"/>
    <property type="match status" value="1"/>
</dbReference>
<dbReference type="PIRSF" id="PIRSF005572">
    <property type="entry name" value="NifS"/>
    <property type="match status" value="1"/>
</dbReference>